<dbReference type="GO" id="GO:0016740">
    <property type="term" value="F:transferase activity"/>
    <property type="evidence" value="ECO:0007669"/>
    <property type="project" value="UniProtKB-KW"/>
</dbReference>
<dbReference type="AlphaFoldDB" id="A0A109W3G5"/>
<evidence type="ECO:0000313" key="4">
    <source>
        <dbReference type="EMBL" id="AMD88671.1"/>
    </source>
</evidence>
<dbReference type="SUPFAM" id="SSF53383">
    <property type="entry name" value="PLP-dependent transferases"/>
    <property type="match status" value="1"/>
</dbReference>
<dbReference type="InterPro" id="IPR015421">
    <property type="entry name" value="PyrdxlP-dep_Trfase_major"/>
</dbReference>
<dbReference type="InterPro" id="IPR050087">
    <property type="entry name" value="AON_synthase_class-II"/>
</dbReference>
<dbReference type="PANTHER" id="PTHR13693">
    <property type="entry name" value="CLASS II AMINOTRANSFERASE/8-AMINO-7-OXONONANOATE SYNTHASE"/>
    <property type="match status" value="1"/>
</dbReference>
<dbReference type="CDD" id="cd06454">
    <property type="entry name" value="KBL_like"/>
    <property type="match status" value="1"/>
</dbReference>
<dbReference type="Pfam" id="PF00155">
    <property type="entry name" value="Aminotran_1_2"/>
    <property type="match status" value="1"/>
</dbReference>
<dbReference type="EMBL" id="CP014229">
    <property type="protein sequence ID" value="AMD88671.1"/>
    <property type="molecule type" value="Genomic_DNA"/>
</dbReference>
<dbReference type="RefSeq" id="WP_062251197.1">
    <property type="nucleotide sequence ID" value="NZ_CP014229.1"/>
</dbReference>
<dbReference type="Gene3D" id="3.40.640.10">
    <property type="entry name" value="Type I PLP-dependent aspartate aminotransferase-like (Major domain)"/>
    <property type="match status" value="1"/>
</dbReference>
<dbReference type="InterPro" id="IPR015424">
    <property type="entry name" value="PyrdxlP-dep_Trfase"/>
</dbReference>
<keyword evidence="2" id="KW-0808">Transferase</keyword>
<dbReference type="Proteomes" id="UP000069241">
    <property type="component" value="Chromosome"/>
</dbReference>
<proteinExistence type="predicted"/>
<dbReference type="STRING" id="44742.AXF13_00220"/>
<organism evidence="4 5">
    <name type="scientific">Desulfovibrio fairfieldensis</name>
    <dbReference type="NCBI Taxonomy" id="44742"/>
    <lineage>
        <taxon>Bacteria</taxon>
        <taxon>Pseudomonadati</taxon>
        <taxon>Thermodesulfobacteriota</taxon>
        <taxon>Desulfovibrionia</taxon>
        <taxon>Desulfovibrionales</taxon>
        <taxon>Desulfovibrionaceae</taxon>
        <taxon>Desulfovibrio</taxon>
    </lineage>
</organism>
<dbReference type="Gene3D" id="3.90.1150.10">
    <property type="entry name" value="Aspartate Aminotransferase, domain 1"/>
    <property type="match status" value="1"/>
</dbReference>
<dbReference type="KEGG" id="dfi:AXF13_00220"/>
<protein>
    <submittedName>
        <fullName evidence="4">8-amino-7-oxononanoate synthase</fullName>
    </submittedName>
</protein>
<accession>A0A109W3G5</accession>
<dbReference type="InterPro" id="IPR004839">
    <property type="entry name" value="Aminotransferase_I/II_large"/>
</dbReference>
<evidence type="ECO:0000259" key="3">
    <source>
        <dbReference type="Pfam" id="PF00155"/>
    </source>
</evidence>
<dbReference type="GO" id="GO:0030170">
    <property type="term" value="F:pyridoxal phosphate binding"/>
    <property type="evidence" value="ECO:0007669"/>
    <property type="project" value="InterPro"/>
</dbReference>
<name>A0A109W3G5_9BACT</name>
<keyword evidence="5" id="KW-1185">Reference proteome</keyword>
<evidence type="ECO:0000313" key="5">
    <source>
        <dbReference type="Proteomes" id="UP000069241"/>
    </source>
</evidence>
<dbReference type="InterPro" id="IPR015422">
    <property type="entry name" value="PyrdxlP-dep_Trfase_small"/>
</dbReference>
<evidence type="ECO:0000256" key="1">
    <source>
        <dbReference type="ARBA" id="ARBA00001933"/>
    </source>
</evidence>
<evidence type="ECO:0000256" key="2">
    <source>
        <dbReference type="ARBA" id="ARBA00022679"/>
    </source>
</evidence>
<feature type="domain" description="Aminotransferase class I/classII large" evidence="3">
    <location>
        <begin position="71"/>
        <end position="414"/>
    </location>
</feature>
<gene>
    <name evidence="4" type="ORF">AXF13_00220</name>
</gene>
<reference evidence="5" key="1">
    <citation type="submission" date="2016-02" db="EMBL/GenBank/DDBJ databases">
        <authorList>
            <person name="Holder M.E."/>
            <person name="Ajami N.J."/>
            <person name="Petrosino J.F."/>
        </authorList>
    </citation>
    <scope>NUCLEOTIDE SEQUENCE [LARGE SCALE GENOMIC DNA]</scope>
    <source>
        <strain evidence="5">CCUG 45958</strain>
    </source>
</reference>
<comment type="cofactor">
    <cofactor evidence="1">
        <name>pyridoxal 5'-phosphate</name>
        <dbReference type="ChEBI" id="CHEBI:597326"/>
    </cofactor>
</comment>
<sequence length="440" mass="48472">MKNNHSCQAGSTTAEQRAVAPKSCASGFNRMRSKLSFERLVEMASQMGMDNPLFVCHDRAAKATTLINGKEFINFSTYDYLDINAHPEITEAVTKTAGIFGTSAGASRLVGGERPPHHDLERALADLYEVEDCIVYVSGHAANVSTLGFMFGPRDAIFHDGLAHNSLVQGARLSGATRYSYAHNDCDALEEMLKAHRGEHKYAVIVTEGLFSMDGNIPDLPRIIELKKKYDCMLLVDEAHSLGVLGKTGRGAREYYGIDPTDVDMWMSTLSKAMCGCGGFIAGRSDLIKFLKYGSPGFVFSVGMPPVIAAACRKALEIMLREPERVHKLQHISRYFLEYAQSKDLDTGAAQGYAVVPVIVGDSMVSGFLSQQLFKRGIYVMPVSFPAVKEGTARLRFFISAAHTEEHVRKTLDAVVEELPNAQAIVEKYRREHQDEAQDD</sequence>